<dbReference type="EMBL" id="CP132976">
    <property type="protein sequence ID" value="WMD19716.1"/>
    <property type="molecule type" value="Genomic_DNA"/>
</dbReference>
<evidence type="ECO:0000259" key="5">
    <source>
        <dbReference type="PROSITE" id="PS50931"/>
    </source>
</evidence>
<dbReference type="InterPro" id="IPR000847">
    <property type="entry name" value="LysR_HTH_N"/>
</dbReference>
<dbReference type="PANTHER" id="PTHR30579:SF7">
    <property type="entry name" value="HTH-TYPE TRANSCRIPTIONAL REGULATOR LRHA-RELATED"/>
    <property type="match status" value="1"/>
</dbReference>
<evidence type="ECO:0000256" key="1">
    <source>
        <dbReference type="ARBA" id="ARBA00009437"/>
    </source>
</evidence>
<dbReference type="PROSITE" id="PS50931">
    <property type="entry name" value="HTH_LYSR"/>
    <property type="match status" value="1"/>
</dbReference>
<dbReference type="PANTHER" id="PTHR30579">
    <property type="entry name" value="TRANSCRIPTIONAL REGULATOR"/>
    <property type="match status" value="1"/>
</dbReference>
<evidence type="ECO:0000313" key="7">
    <source>
        <dbReference type="Proteomes" id="UP001234798"/>
    </source>
</evidence>
<protein>
    <submittedName>
        <fullName evidence="6">LysR substrate-binding domain-containing protein</fullName>
    </submittedName>
</protein>
<organism evidence="6 7">
    <name type="scientific">Achromobacter seleniivolatilans</name>
    <dbReference type="NCBI Taxonomy" id="3047478"/>
    <lineage>
        <taxon>Bacteria</taxon>
        <taxon>Pseudomonadati</taxon>
        <taxon>Pseudomonadota</taxon>
        <taxon>Betaproteobacteria</taxon>
        <taxon>Burkholderiales</taxon>
        <taxon>Alcaligenaceae</taxon>
        <taxon>Achromobacter</taxon>
    </lineage>
</organism>
<reference evidence="6 7" key="1">
    <citation type="submission" date="2023-08" db="EMBL/GenBank/DDBJ databases">
        <title>Achromobacter seleniivolatilans sp. nov., isolated from seleniferous soil.</title>
        <authorList>
            <person name="Zhang S."/>
            <person name="Li K."/>
            <person name="Peng J."/>
            <person name="Zhao Q."/>
            <person name="Wang H."/>
            <person name="Guo Y."/>
        </authorList>
    </citation>
    <scope>NUCLEOTIDE SEQUENCE [LARGE SCALE GENOMIC DNA]</scope>
    <source>
        <strain evidence="6 7">R39</strain>
    </source>
</reference>
<evidence type="ECO:0000256" key="3">
    <source>
        <dbReference type="ARBA" id="ARBA00023125"/>
    </source>
</evidence>
<dbReference type="Gene3D" id="1.10.10.10">
    <property type="entry name" value="Winged helix-like DNA-binding domain superfamily/Winged helix DNA-binding domain"/>
    <property type="match status" value="1"/>
</dbReference>
<evidence type="ECO:0000256" key="4">
    <source>
        <dbReference type="ARBA" id="ARBA00023163"/>
    </source>
</evidence>
<keyword evidence="3" id="KW-0238">DNA-binding</keyword>
<dbReference type="PRINTS" id="PR00039">
    <property type="entry name" value="HTHLYSR"/>
</dbReference>
<keyword evidence="2" id="KW-0805">Transcription regulation</keyword>
<dbReference type="InterPro" id="IPR036390">
    <property type="entry name" value="WH_DNA-bd_sf"/>
</dbReference>
<dbReference type="RefSeq" id="WP_306942202.1">
    <property type="nucleotide sequence ID" value="NZ_CP132976.1"/>
</dbReference>
<evidence type="ECO:0000256" key="2">
    <source>
        <dbReference type="ARBA" id="ARBA00023015"/>
    </source>
</evidence>
<dbReference type="InterPro" id="IPR005119">
    <property type="entry name" value="LysR_subst-bd"/>
</dbReference>
<dbReference type="InterPro" id="IPR036388">
    <property type="entry name" value="WH-like_DNA-bd_sf"/>
</dbReference>
<proteinExistence type="inferred from homology"/>
<name>A0ABY9LY66_9BURK</name>
<dbReference type="SUPFAM" id="SSF46785">
    <property type="entry name" value="Winged helix' DNA-binding domain"/>
    <property type="match status" value="1"/>
</dbReference>
<dbReference type="InterPro" id="IPR050176">
    <property type="entry name" value="LTTR"/>
</dbReference>
<keyword evidence="4" id="KW-0804">Transcription</keyword>
<sequence length="293" mass="32152">MALDDYGLAEVDWKIDVRDLDIDLIRCFVAVSDARSFTGAAKRLCRSQSAVSTRVQRLESLLGTELFSRNSRQVALTAAGEQFLNYVMGLLRLNDEAFAMLGRSNVAGYLRLGIVEYLVPHRLPELLARVRRLLPKVELSVKVGLSDALLQAFDAGELDVVVVKEQEGRGSARLFREEKLHWVANQHYAHPPPVVHLCLLPAPCSFRTAATSALNVNAVQWRETLTLSNVVGIQSCVKEGLGVSVLCESALKDGLIALPQGAAGWPELPGMRLVSYERSPSALSHALIDLLKE</sequence>
<keyword evidence="7" id="KW-1185">Reference proteome</keyword>
<evidence type="ECO:0000313" key="6">
    <source>
        <dbReference type="EMBL" id="WMD19716.1"/>
    </source>
</evidence>
<dbReference type="Proteomes" id="UP001234798">
    <property type="component" value="Chromosome"/>
</dbReference>
<comment type="similarity">
    <text evidence="1">Belongs to the LysR transcriptional regulatory family.</text>
</comment>
<dbReference type="Pfam" id="PF00126">
    <property type="entry name" value="HTH_1"/>
    <property type="match status" value="1"/>
</dbReference>
<feature type="domain" description="HTH lysR-type" evidence="5">
    <location>
        <begin position="20"/>
        <end position="77"/>
    </location>
</feature>
<dbReference type="Pfam" id="PF03466">
    <property type="entry name" value="LysR_substrate"/>
    <property type="match status" value="1"/>
</dbReference>
<accession>A0ABY9LY66</accession>
<gene>
    <name evidence="6" type="ORF">RAS12_24345</name>
</gene>
<dbReference type="Gene3D" id="3.40.190.10">
    <property type="entry name" value="Periplasmic binding protein-like II"/>
    <property type="match status" value="2"/>
</dbReference>
<dbReference type="SUPFAM" id="SSF53850">
    <property type="entry name" value="Periplasmic binding protein-like II"/>
    <property type="match status" value="1"/>
</dbReference>